<keyword evidence="13 17" id="KW-0472">Membrane</keyword>
<feature type="transmembrane region" description="Helical" evidence="17">
    <location>
        <begin position="108"/>
        <end position="131"/>
    </location>
</feature>
<feature type="transmembrane region" description="Helical" evidence="17">
    <location>
        <begin position="267"/>
        <end position="283"/>
    </location>
</feature>
<gene>
    <name evidence="20" type="ORF">NAS2_1502</name>
</gene>
<dbReference type="AlphaFoldDB" id="A0A4P2VI77"/>
<evidence type="ECO:0000259" key="19">
    <source>
        <dbReference type="Pfam" id="PF21436"/>
    </source>
</evidence>
<evidence type="ECO:0000256" key="2">
    <source>
        <dbReference type="ARBA" id="ARBA00001946"/>
    </source>
</evidence>
<keyword evidence="10" id="KW-0479">Metal-binding</keyword>
<feature type="transmembrane region" description="Helical" evidence="17">
    <location>
        <begin position="168"/>
        <end position="184"/>
    </location>
</feature>
<evidence type="ECO:0000256" key="6">
    <source>
        <dbReference type="ARBA" id="ARBA00012602"/>
    </source>
</evidence>
<evidence type="ECO:0000256" key="10">
    <source>
        <dbReference type="ARBA" id="ARBA00022723"/>
    </source>
</evidence>
<comment type="similarity">
    <text evidence="5">Belongs to the STT3 family.</text>
</comment>
<accession>A0A4P2VI77</accession>
<dbReference type="InterPro" id="IPR003674">
    <property type="entry name" value="Oligo_trans_STT3"/>
</dbReference>
<feature type="domain" description="STT3/PglB/AglB core" evidence="19">
    <location>
        <begin position="497"/>
        <end position="545"/>
    </location>
</feature>
<evidence type="ECO:0000256" key="14">
    <source>
        <dbReference type="ARBA" id="ARBA00023211"/>
    </source>
</evidence>
<feature type="transmembrane region" description="Helical" evidence="17">
    <location>
        <begin position="374"/>
        <end position="392"/>
    </location>
</feature>
<evidence type="ECO:0000256" key="9">
    <source>
        <dbReference type="ARBA" id="ARBA00022692"/>
    </source>
</evidence>
<evidence type="ECO:0000256" key="3">
    <source>
        <dbReference type="ARBA" id="ARBA00004127"/>
    </source>
</evidence>
<dbReference type="EMBL" id="AP018732">
    <property type="protein sequence ID" value="BBE42882.1"/>
    <property type="molecule type" value="Genomic_DNA"/>
</dbReference>
<feature type="transmembrane region" description="Helical" evidence="17">
    <location>
        <begin position="343"/>
        <end position="367"/>
    </location>
</feature>
<protein>
    <recommendedName>
        <fullName evidence="6">dolichyl-phosphooligosaccharide-protein glycotransferase</fullName>
        <ecNumber evidence="6">2.4.99.21</ecNumber>
    </recommendedName>
    <alternativeName>
        <fullName evidence="15">Oligosaccharyl transferase</fullName>
    </alternativeName>
</protein>
<feature type="transmembrane region" description="Helical" evidence="17">
    <location>
        <begin position="439"/>
        <end position="460"/>
    </location>
</feature>
<dbReference type="GO" id="GO:0016020">
    <property type="term" value="C:membrane"/>
    <property type="evidence" value="ECO:0007669"/>
    <property type="project" value="InterPro"/>
</dbReference>
<keyword evidence="12 17" id="KW-1133">Transmembrane helix</keyword>
<evidence type="ECO:0000313" key="21">
    <source>
        <dbReference type="Proteomes" id="UP000509448"/>
    </source>
</evidence>
<keyword evidence="8 20" id="KW-0808">Transferase</keyword>
<keyword evidence="9 17" id="KW-0812">Transmembrane</keyword>
<feature type="transmembrane region" description="Helical" evidence="17">
    <location>
        <begin position="191"/>
        <end position="207"/>
    </location>
</feature>
<feature type="transmembrane region" description="Helical" evidence="17">
    <location>
        <begin position="295"/>
        <end position="312"/>
    </location>
</feature>
<keyword evidence="7" id="KW-0328">Glycosyltransferase</keyword>
<dbReference type="GO" id="GO:0046872">
    <property type="term" value="F:metal ion binding"/>
    <property type="evidence" value="ECO:0007669"/>
    <property type="project" value="UniProtKB-KW"/>
</dbReference>
<evidence type="ECO:0000256" key="17">
    <source>
        <dbReference type="SAM" id="Phobius"/>
    </source>
</evidence>
<dbReference type="UniPathway" id="UPA00378"/>
<organism evidence="20 21">
    <name type="scientific">Conexivisphaera calida</name>
    <dbReference type="NCBI Taxonomy" id="1874277"/>
    <lineage>
        <taxon>Archaea</taxon>
        <taxon>Nitrososphaerota</taxon>
        <taxon>Conexivisphaeria</taxon>
        <taxon>Conexivisphaerales</taxon>
        <taxon>Conexivisphaeraceae</taxon>
        <taxon>Conexivisphaera</taxon>
    </lineage>
</organism>
<dbReference type="Proteomes" id="UP000509448">
    <property type="component" value="Chromosome"/>
</dbReference>
<comment type="catalytic activity">
    <reaction evidence="16">
        <text>an archaeal dolichyl phosphooligosaccharide + [protein]-L-asparagine = an archaeal dolichyl phosphate + a glycoprotein with the oligosaccharide chain attached by N-beta-D-glycosyl linkage to a protein L-asparagine.</text>
        <dbReference type="EC" id="2.4.99.21"/>
    </reaction>
</comment>
<dbReference type="Gene3D" id="3.40.50.12610">
    <property type="match status" value="1"/>
</dbReference>
<dbReference type="PANTHER" id="PTHR13872:SF1">
    <property type="entry name" value="DOLICHYL-DIPHOSPHOOLIGOSACCHARIDE--PROTEIN GLYCOSYLTRANSFERASE SUBUNIT STT3B"/>
    <property type="match status" value="1"/>
</dbReference>
<feature type="transmembrane region" description="Helical" evidence="17">
    <location>
        <begin position="138"/>
        <end position="156"/>
    </location>
</feature>
<comment type="cofactor">
    <cofactor evidence="1">
        <name>Mn(2+)</name>
        <dbReference type="ChEBI" id="CHEBI:29035"/>
    </cofactor>
</comment>
<feature type="transmembrane region" description="Helical" evidence="17">
    <location>
        <begin position="6"/>
        <end position="26"/>
    </location>
</feature>
<evidence type="ECO:0000256" key="1">
    <source>
        <dbReference type="ARBA" id="ARBA00001936"/>
    </source>
</evidence>
<dbReference type="InterPro" id="IPR048999">
    <property type="entry name" value="STT3-PglB_core"/>
</dbReference>
<sequence>MSALNRYGIPVGLALAAVLSIAVRLMPMKYGFYLNEFDPYFHYYATSVMVQDIEAHGIHGISEFFHTVDHMAWYPWGYNLGSLRVNGLYLLNAVIYLALRAVGLHATLYQYAAIAPVVMGGLAVFPVFMIVRRATGNSYAALLGSFLIAVLPGLMLRTDFGWYKGTPFAYVLGTFSLALLIMGIEDSGVKSYVYSLVAGIILGYIQVVWGGSVNFAGVVGIALLLVPFLLKVGRDLPIKELLIVLPTLIPAAFPTPGLSWIKYPTELLLYGALVLGVIAAATAKNGDVPLRAREGMIAILVAAVGYFLYRSPHALSGRYLSVLNPLLRISPSPLNTVAEQQSVSGISILTTYGVLVLLAIAGGYYLLKNRRFSSIVIPIFLIWSMYLATSFAQLLPFLSIALAVGAPIGLHYAVSNIAPGPAVVGKGKRRRARLEYYKYGKAALVVAILAITAYPAYAYWVMPNNTPVTIVTSATTMGSNPAWLNALSWINKSTPSNSVIIAWWDYGYWIEVAGNRTAVVDNATVNGTQISLVAQMFLDNQTQAIGVLNYFKSFDPSRPIYVAVFATGADPSKLYNDPYLSGYQVSGRIYGLGGDEGKVDAMIVWAGYNRSLYINSTTGMFTDYFYSNTLIGQMLPLRWVGWAQIDPTTGQVVGMSPYYVSQANYPYAQLPFYTYGLVYNSTSYPIRLAYSTPVYEEPNGLWAQVLIYQYVGNYTG</sequence>
<reference evidence="20 21" key="1">
    <citation type="journal article" date="2019" name="ISME J.">
        <title>Isolation and characterization of a thermophilic sulfur- and iron-reducing thaumarchaeote from a terrestrial acidic hot spring.</title>
        <authorList>
            <person name="Kato S."/>
            <person name="Itoh T."/>
            <person name="Yuki M."/>
            <person name="Nagamori M."/>
            <person name="Ohnishi M."/>
            <person name="Uematsu K."/>
            <person name="Suzuki K."/>
            <person name="Takashina T."/>
            <person name="Ohkuma M."/>
        </authorList>
    </citation>
    <scope>NUCLEOTIDE SEQUENCE [LARGE SCALE GENOMIC DNA]</scope>
    <source>
        <strain evidence="20 21">NAS-02</strain>
    </source>
</reference>
<dbReference type="PANTHER" id="PTHR13872">
    <property type="entry name" value="DOLICHYL-DIPHOSPHOOLIGOSACCHARIDE--PROTEIN GLYCOSYLTRANSFERASE SUBUNIT"/>
    <property type="match status" value="1"/>
</dbReference>
<dbReference type="Pfam" id="PF21436">
    <property type="entry name" value="STT3-PglB_core"/>
    <property type="match status" value="1"/>
</dbReference>
<evidence type="ECO:0000256" key="7">
    <source>
        <dbReference type="ARBA" id="ARBA00022676"/>
    </source>
</evidence>
<dbReference type="KEGG" id="ccai:NAS2_1502"/>
<feature type="transmembrane region" description="Helical" evidence="17">
    <location>
        <begin position="213"/>
        <end position="230"/>
    </location>
</feature>
<comment type="pathway">
    <text evidence="4">Protein modification; protein glycosylation.</text>
</comment>
<keyword evidence="14" id="KW-0464">Manganese</keyword>
<dbReference type="GO" id="GO:0004576">
    <property type="term" value="F:oligosaccharyl transferase activity"/>
    <property type="evidence" value="ECO:0007669"/>
    <property type="project" value="InterPro"/>
</dbReference>
<evidence type="ECO:0000256" key="4">
    <source>
        <dbReference type="ARBA" id="ARBA00004922"/>
    </source>
</evidence>
<evidence type="ECO:0000259" key="18">
    <source>
        <dbReference type="Pfam" id="PF02516"/>
    </source>
</evidence>
<keyword evidence="11" id="KW-0460">Magnesium</keyword>
<proteinExistence type="inferred from homology"/>
<evidence type="ECO:0000256" key="16">
    <source>
        <dbReference type="ARBA" id="ARBA00034066"/>
    </source>
</evidence>
<evidence type="ECO:0000256" key="13">
    <source>
        <dbReference type="ARBA" id="ARBA00023136"/>
    </source>
</evidence>
<evidence type="ECO:0000256" key="8">
    <source>
        <dbReference type="ARBA" id="ARBA00022679"/>
    </source>
</evidence>
<comment type="subcellular location">
    <subcellularLocation>
        <location evidence="3">Endomembrane system</location>
        <topology evidence="3">Multi-pass membrane protein</topology>
    </subcellularLocation>
</comment>
<evidence type="ECO:0000256" key="5">
    <source>
        <dbReference type="ARBA" id="ARBA00010810"/>
    </source>
</evidence>
<comment type="cofactor">
    <cofactor evidence="2">
        <name>Mg(2+)</name>
        <dbReference type="ChEBI" id="CHEBI:18420"/>
    </cofactor>
</comment>
<keyword evidence="21" id="KW-1185">Reference proteome</keyword>
<dbReference type="InterPro" id="IPR048307">
    <property type="entry name" value="STT3_N"/>
</dbReference>
<dbReference type="Pfam" id="PF02516">
    <property type="entry name" value="STT3"/>
    <property type="match status" value="1"/>
</dbReference>
<feature type="domain" description="Oligosaccharyl transferase STT3 N-terminal" evidence="18">
    <location>
        <begin position="14"/>
        <end position="276"/>
    </location>
</feature>
<name>A0A4P2VI77_9ARCH</name>
<evidence type="ECO:0000256" key="12">
    <source>
        <dbReference type="ARBA" id="ARBA00022989"/>
    </source>
</evidence>
<dbReference type="GO" id="GO:0012505">
    <property type="term" value="C:endomembrane system"/>
    <property type="evidence" value="ECO:0007669"/>
    <property type="project" value="UniProtKB-SubCell"/>
</dbReference>
<feature type="transmembrane region" description="Helical" evidence="17">
    <location>
        <begin position="398"/>
        <end position="418"/>
    </location>
</feature>
<evidence type="ECO:0000256" key="15">
    <source>
        <dbReference type="ARBA" id="ARBA00030679"/>
    </source>
</evidence>
<dbReference type="EC" id="2.4.99.21" evidence="6"/>
<evidence type="ECO:0000313" key="20">
    <source>
        <dbReference type="EMBL" id="BBE42882.1"/>
    </source>
</evidence>
<evidence type="ECO:0000256" key="11">
    <source>
        <dbReference type="ARBA" id="ARBA00022842"/>
    </source>
</evidence>
<feature type="transmembrane region" description="Helical" evidence="17">
    <location>
        <begin position="242"/>
        <end position="261"/>
    </location>
</feature>